<evidence type="ECO:0000256" key="3">
    <source>
        <dbReference type="ARBA" id="ARBA00022448"/>
    </source>
</evidence>
<keyword evidence="4" id="KW-0812">Transmembrane</keyword>
<name>A0A9W9ZET7_9CNID</name>
<evidence type="ECO:0000256" key="6">
    <source>
        <dbReference type="ARBA" id="ARBA00023136"/>
    </source>
</evidence>
<evidence type="ECO:0000256" key="5">
    <source>
        <dbReference type="ARBA" id="ARBA00022989"/>
    </source>
</evidence>
<evidence type="ECO:0000313" key="9">
    <source>
        <dbReference type="EMBL" id="KAJ7380357.1"/>
    </source>
</evidence>
<dbReference type="EMBL" id="MU826353">
    <property type="protein sequence ID" value="KAJ7380357.1"/>
    <property type="molecule type" value="Genomic_DNA"/>
</dbReference>
<dbReference type="GO" id="GO:0016020">
    <property type="term" value="C:membrane"/>
    <property type="evidence" value="ECO:0007669"/>
    <property type="project" value="UniProtKB-SubCell"/>
</dbReference>
<keyword evidence="3" id="KW-0813">Transport</keyword>
<dbReference type="GO" id="GO:0005524">
    <property type="term" value="F:ATP binding"/>
    <property type="evidence" value="ECO:0007669"/>
    <property type="project" value="InterPro"/>
</dbReference>
<organism evidence="9 10">
    <name type="scientific">Desmophyllum pertusum</name>
    <dbReference type="NCBI Taxonomy" id="174260"/>
    <lineage>
        <taxon>Eukaryota</taxon>
        <taxon>Metazoa</taxon>
        <taxon>Cnidaria</taxon>
        <taxon>Anthozoa</taxon>
        <taxon>Hexacorallia</taxon>
        <taxon>Scleractinia</taxon>
        <taxon>Caryophylliina</taxon>
        <taxon>Caryophylliidae</taxon>
        <taxon>Desmophyllum</taxon>
    </lineage>
</organism>
<comment type="similarity">
    <text evidence="2">Belongs to the ABC transporter superfamily. ABCG family. Eye pigment precursor importer (TC 3.A.1.204) subfamily.</text>
</comment>
<feature type="region of interest" description="Disordered" evidence="7">
    <location>
        <begin position="245"/>
        <end position="266"/>
    </location>
</feature>
<keyword evidence="6" id="KW-0472">Membrane</keyword>
<evidence type="ECO:0000259" key="8">
    <source>
        <dbReference type="Pfam" id="PF00005"/>
    </source>
</evidence>
<dbReference type="Gene3D" id="3.40.50.300">
    <property type="entry name" value="P-loop containing nucleotide triphosphate hydrolases"/>
    <property type="match status" value="1"/>
</dbReference>
<accession>A0A9W9ZET7</accession>
<dbReference type="AlphaFoldDB" id="A0A9W9ZET7"/>
<keyword evidence="5" id="KW-1133">Transmembrane helix</keyword>
<dbReference type="Pfam" id="PF00005">
    <property type="entry name" value="ABC_tran"/>
    <property type="match status" value="1"/>
</dbReference>
<evidence type="ECO:0000256" key="1">
    <source>
        <dbReference type="ARBA" id="ARBA00004141"/>
    </source>
</evidence>
<feature type="compositionally biased region" description="Basic and acidic residues" evidence="7">
    <location>
        <begin position="245"/>
        <end position="257"/>
    </location>
</feature>
<evidence type="ECO:0000313" key="10">
    <source>
        <dbReference type="Proteomes" id="UP001163046"/>
    </source>
</evidence>
<dbReference type="InterPro" id="IPR003439">
    <property type="entry name" value="ABC_transporter-like_ATP-bd"/>
</dbReference>
<comment type="subcellular location">
    <subcellularLocation>
        <location evidence="1">Membrane</location>
        <topology evidence="1">Multi-pass membrane protein</topology>
    </subcellularLocation>
</comment>
<dbReference type="GO" id="GO:0042626">
    <property type="term" value="F:ATPase-coupled transmembrane transporter activity"/>
    <property type="evidence" value="ECO:0007669"/>
    <property type="project" value="TreeGrafter"/>
</dbReference>
<gene>
    <name evidence="9" type="ORF">OS493_008809</name>
</gene>
<evidence type="ECO:0000256" key="2">
    <source>
        <dbReference type="ARBA" id="ARBA00005814"/>
    </source>
</evidence>
<dbReference type="PANTHER" id="PTHR48041">
    <property type="entry name" value="ABC TRANSPORTER G FAMILY MEMBER 28"/>
    <property type="match status" value="1"/>
</dbReference>
<dbReference type="PANTHER" id="PTHR48041:SF139">
    <property type="entry name" value="PROTEIN SCARLET"/>
    <property type="match status" value="1"/>
</dbReference>
<evidence type="ECO:0000256" key="7">
    <source>
        <dbReference type="SAM" id="MobiDB-lite"/>
    </source>
</evidence>
<dbReference type="InterPro" id="IPR050352">
    <property type="entry name" value="ABCG_transporters"/>
</dbReference>
<dbReference type="OrthoDB" id="66620at2759"/>
<proteinExistence type="inferred from homology"/>
<feature type="domain" description="ABC transporter" evidence="8">
    <location>
        <begin position="1"/>
        <end position="139"/>
    </location>
</feature>
<dbReference type="GO" id="GO:0016887">
    <property type="term" value="F:ATP hydrolysis activity"/>
    <property type="evidence" value="ECO:0007669"/>
    <property type="project" value="InterPro"/>
</dbReference>
<dbReference type="InterPro" id="IPR027417">
    <property type="entry name" value="P-loop_NTPase"/>
</dbReference>
<keyword evidence="10" id="KW-1185">Reference proteome</keyword>
<sequence>MGLHGAGKTTLLKLLSGRLTCGCKQEHVFVNGVGQMEIHDNYASKTAFLSQYTIPYYREVTVRQYLLLAAFMRMPRNMNNTAKFERVEQIISEMKLTSEADRTFGGSCKTKLTELQKRLLCLAVQLITRPLAIFLDEPITGLDSASSMEMLNILRRLCNNGHLVIITTQALPGQTAQLFNQLVLLSDKQVIYNGEPARLSDYYNSVSENKNEKPEGLEDIISDILQSKKIKDAIVEQQQLEKIEKDAVHPKKGEKDILPATHKQLG</sequence>
<evidence type="ECO:0000256" key="4">
    <source>
        <dbReference type="ARBA" id="ARBA00022692"/>
    </source>
</evidence>
<protein>
    <recommendedName>
        <fullName evidence="8">ABC transporter domain-containing protein</fullName>
    </recommendedName>
</protein>
<dbReference type="Proteomes" id="UP001163046">
    <property type="component" value="Unassembled WGS sequence"/>
</dbReference>
<comment type="caution">
    <text evidence="9">The sequence shown here is derived from an EMBL/GenBank/DDBJ whole genome shotgun (WGS) entry which is preliminary data.</text>
</comment>
<dbReference type="SUPFAM" id="SSF52540">
    <property type="entry name" value="P-loop containing nucleoside triphosphate hydrolases"/>
    <property type="match status" value="1"/>
</dbReference>
<reference evidence="9" key="1">
    <citation type="submission" date="2023-01" db="EMBL/GenBank/DDBJ databases">
        <title>Genome assembly of the deep-sea coral Lophelia pertusa.</title>
        <authorList>
            <person name="Herrera S."/>
            <person name="Cordes E."/>
        </authorList>
    </citation>
    <scope>NUCLEOTIDE SEQUENCE</scope>
    <source>
        <strain evidence="9">USNM1676648</strain>
        <tissue evidence="9">Polyp</tissue>
    </source>
</reference>